<keyword evidence="5" id="KW-0408">Iron</keyword>
<dbReference type="PANTHER" id="PTHR10543:SF24">
    <property type="entry name" value="CAROTENOID ISOMEROOXYGENASE"/>
    <property type="match status" value="1"/>
</dbReference>
<dbReference type="Proteomes" id="UP001642540">
    <property type="component" value="Unassembled WGS sequence"/>
</dbReference>
<evidence type="ECO:0000256" key="1">
    <source>
        <dbReference type="ARBA" id="ARBA00001954"/>
    </source>
</evidence>
<dbReference type="InterPro" id="IPR004294">
    <property type="entry name" value="Carotenoid_Oase"/>
</dbReference>
<comment type="caution">
    <text evidence="6">The sequence shown here is derived from an EMBL/GenBank/DDBJ whole genome shotgun (WGS) entry which is preliminary data.</text>
</comment>
<comment type="similarity">
    <text evidence="2">Belongs to the carotenoid oxygenase family.</text>
</comment>
<keyword evidence="3" id="KW-0479">Metal-binding</keyword>
<sequence length="314" mass="35807">MCLGFIINKFIFLIIRIRNYFSSCTNMIPWDQEANHACPNNWYWVQTFACRSKLANAEATALIKDFSPDILYFSQSVSLFTGTQFSVRTLHAISEQHKTQDGLIVEILLQLQMDSSNFISKPQHRLTPQQSSERPEDKLYYLHSDFSVWLRTNKEEIETPLPGQITFGQIPSWLSGSLVRNGPGGIDAYEPGVCRHVFDAPGRLHKYQIHDGEVLYTSKFIQSRAFKRNTVAKRLVFNEFGTFATRDPCQTIFSRVAAMFSHSIDSIFSDNANISIFPFGDEIYSLAETPFAHRINLDNLETINTGRKDIGKIG</sequence>
<evidence type="ECO:0000256" key="5">
    <source>
        <dbReference type="ARBA" id="ARBA00023004"/>
    </source>
</evidence>
<accession>A0ABP1RKY9</accession>
<organism evidence="6 7">
    <name type="scientific">Orchesella dallaii</name>
    <dbReference type="NCBI Taxonomy" id="48710"/>
    <lineage>
        <taxon>Eukaryota</taxon>
        <taxon>Metazoa</taxon>
        <taxon>Ecdysozoa</taxon>
        <taxon>Arthropoda</taxon>
        <taxon>Hexapoda</taxon>
        <taxon>Collembola</taxon>
        <taxon>Entomobryomorpha</taxon>
        <taxon>Entomobryoidea</taxon>
        <taxon>Orchesellidae</taxon>
        <taxon>Orchesellinae</taxon>
        <taxon>Orchesella</taxon>
    </lineage>
</organism>
<keyword evidence="7" id="KW-1185">Reference proteome</keyword>
<proteinExistence type="inferred from homology"/>
<dbReference type="EMBL" id="CAXLJM020000078">
    <property type="protein sequence ID" value="CAL8129731.1"/>
    <property type="molecule type" value="Genomic_DNA"/>
</dbReference>
<evidence type="ECO:0000256" key="3">
    <source>
        <dbReference type="ARBA" id="ARBA00022723"/>
    </source>
</evidence>
<dbReference type="PANTHER" id="PTHR10543">
    <property type="entry name" value="BETA-CAROTENE DIOXYGENASE"/>
    <property type="match status" value="1"/>
</dbReference>
<gene>
    <name evidence="6" type="ORF">ODALV1_LOCUS23419</name>
</gene>
<comment type="cofactor">
    <cofactor evidence="1">
        <name>Fe(2+)</name>
        <dbReference type="ChEBI" id="CHEBI:29033"/>
    </cofactor>
</comment>
<reference evidence="6 7" key="1">
    <citation type="submission" date="2024-08" db="EMBL/GenBank/DDBJ databases">
        <authorList>
            <person name="Cucini C."/>
            <person name="Frati F."/>
        </authorList>
    </citation>
    <scope>NUCLEOTIDE SEQUENCE [LARGE SCALE GENOMIC DNA]</scope>
</reference>
<dbReference type="Pfam" id="PF03055">
    <property type="entry name" value="RPE65"/>
    <property type="match status" value="1"/>
</dbReference>
<protein>
    <submittedName>
        <fullName evidence="6">Uncharacterized protein</fullName>
    </submittedName>
</protein>
<evidence type="ECO:0000256" key="4">
    <source>
        <dbReference type="ARBA" id="ARBA00023002"/>
    </source>
</evidence>
<keyword evidence="4" id="KW-0560">Oxidoreductase</keyword>
<evidence type="ECO:0000256" key="2">
    <source>
        <dbReference type="ARBA" id="ARBA00006787"/>
    </source>
</evidence>
<evidence type="ECO:0000313" key="6">
    <source>
        <dbReference type="EMBL" id="CAL8129731.1"/>
    </source>
</evidence>
<name>A0ABP1RKY9_9HEXA</name>
<evidence type="ECO:0000313" key="7">
    <source>
        <dbReference type="Proteomes" id="UP001642540"/>
    </source>
</evidence>